<evidence type="ECO:0000256" key="3">
    <source>
        <dbReference type="ARBA" id="ARBA00022737"/>
    </source>
</evidence>
<sequence length="105" mass="12324">MVQYLHIRYNVVDKSEESKRKLRSIKNVIGDYICRLCDTKYASVYDLAEHRCPSIIYIEYKCPECSKVFNCPANLASIDFGTNQNLQQIHYQTAQNTERRQLLSK</sequence>
<dbReference type="GO" id="GO:0017053">
    <property type="term" value="C:transcription repressor complex"/>
    <property type="evidence" value="ECO:0007669"/>
    <property type="project" value="TreeGrafter"/>
</dbReference>
<dbReference type="GO" id="GO:0008270">
    <property type="term" value="F:zinc ion binding"/>
    <property type="evidence" value="ECO:0007669"/>
    <property type="project" value="UniProtKB-KW"/>
</dbReference>
<evidence type="ECO:0000256" key="2">
    <source>
        <dbReference type="ARBA" id="ARBA00022723"/>
    </source>
</evidence>
<keyword evidence="5" id="KW-0862">Zinc</keyword>
<evidence type="ECO:0000256" key="8">
    <source>
        <dbReference type="ARBA" id="ARBA00023242"/>
    </source>
</evidence>
<dbReference type="InterPro" id="IPR042972">
    <property type="entry name" value="INSM1/2"/>
</dbReference>
<dbReference type="GO" id="GO:0001227">
    <property type="term" value="F:DNA-binding transcription repressor activity, RNA polymerase II-specific"/>
    <property type="evidence" value="ECO:0007669"/>
    <property type="project" value="TreeGrafter"/>
</dbReference>
<evidence type="ECO:0000256" key="5">
    <source>
        <dbReference type="ARBA" id="ARBA00022833"/>
    </source>
</evidence>
<keyword evidence="6" id="KW-0805">Transcription regulation</keyword>
<evidence type="ECO:0000256" key="7">
    <source>
        <dbReference type="ARBA" id="ARBA00023163"/>
    </source>
</evidence>
<keyword evidence="8" id="KW-0539">Nucleus</keyword>
<dbReference type="GO" id="GO:0005634">
    <property type="term" value="C:nucleus"/>
    <property type="evidence" value="ECO:0007669"/>
    <property type="project" value="UniProtKB-SubCell"/>
</dbReference>
<keyword evidence="3" id="KW-0677">Repeat</keyword>
<dbReference type="Proteomes" id="UP000593567">
    <property type="component" value="Unassembled WGS sequence"/>
</dbReference>
<dbReference type="EMBL" id="VXIV02001304">
    <property type="protein sequence ID" value="KAF6033539.1"/>
    <property type="molecule type" value="Genomic_DNA"/>
</dbReference>
<evidence type="ECO:0000256" key="4">
    <source>
        <dbReference type="ARBA" id="ARBA00022771"/>
    </source>
</evidence>
<proteinExistence type="predicted"/>
<evidence type="ECO:0000256" key="6">
    <source>
        <dbReference type="ARBA" id="ARBA00023015"/>
    </source>
</evidence>
<dbReference type="InterPro" id="IPR036236">
    <property type="entry name" value="Znf_C2H2_sf"/>
</dbReference>
<dbReference type="GO" id="GO:0010564">
    <property type="term" value="P:regulation of cell cycle process"/>
    <property type="evidence" value="ECO:0007669"/>
    <property type="project" value="TreeGrafter"/>
</dbReference>
<dbReference type="Gene3D" id="3.30.160.60">
    <property type="entry name" value="Classic Zinc Finger"/>
    <property type="match status" value="1"/>
</dbReference>
<comment type="caution">
    <text evidence="9">The sequence shown here is derived from an EMBL/GenBank/DDBJ whole genome shotgun (WGS) entry which is preliminary data.</text>
</comment>
<reference evidence="9" key="1">
    <citation type="submission" date="2020-06" db="EMBL/GenBank/DDBJ databases">
        <title>Draft genome of Bugula neritina, a colonial animal packing powerful symbionts and potential medicines.</title>
        <authorList>
            <person name="Rayko M."/>
        </authorList>
    </citation>
    <scope>NUCLEOTIDE SEQUENCE [LARGE SCALE GENOMIC DNA]</scope>
    <source>
        <strain evidence="9">Kwan_BN1</strain>
    </source>
</reference>
<gene>
    <name evidence="9" type="ORF">EB796_008152</name>
</gene>
<evidence type="ECO:0000313" key="9">
    <source>
        <dbReference type="EMBL" id="KAF6033539.1"/>
    </source>
</evidence>
<protein>
    <submittedName>
        <fullName evidence="9">Uncharacterized protein</fullName>
    </submittedName>
</protein>
<keyword evidence="7" id="KW-0804">Transcription</keyword>
<organism evidence="9 10">
    <name type="scientific">Bugula neritina</name>
    <name type="common">Brown bryozoan</name>
    <name type="synonym">Sertularia neritina</name>
    <dbReference type="NCBI Taxonomy" id="10212"/>
    <lineage>
        <taxon>Eukaryota</taxon>
        <taxon>Metazoa</taxon>
        <taxon>Spiralia</taxon>
        <taxon>Lophotrochozoa</taxon>
        <taxon>Bryozoa</taxon>
        <taxon>Gymnolaemata</taxon>
        <taxon>Cheilostomatida</taxon>
        <taxon>Flustrina</taxon>
        <taxon>Buguloidea</taxon>
        <taxon>Bugulidae</taxon>
        <taxon>Bugula</taxon>
    </lineage>
</organism>
<dbReference type="GO" id="GO:0030182">
    <property type="term" value="P:neuron differentiation"/>
    <property type="evidence" value="ECO:0007669"/>
    <property type="project" value="TreeGrafter"/>
</dbReference>
<dbReference type="GO" id="GO:0000978">
    <property type="term" value="F:RNA polymerase II cis-regulatory region sequence-specific DNA binding"/>
    <property type="evidence" value="ECO:0007669"/>
    <property type="project" value="TreeGrafter"/>
</dbReference>
<keyword evidence="4" id="KW-0863">Zinc-finger</keyword>
<dbReference type="AlphaFoldDB" id="A0A7J7K4H8"/>
<dbReference type="PANTHER" id="PTHR15065">
    <property type="entry name" value="INSULINOMA-ASSOCIATED 1"/>
    <property type="match status" value="1"/>
</dbReference>
<dbReference type="OrthoDB" id="8953942at2759"/>
<evidence type="ECO:0000313" key="10">
    <source>
        <dbReference type="Proteomes" id="UP000593567"/>
    </source>
</evidence>
<evidence type="ECO:0000256" key="1">
    <source>
        <dbReference type="ARBA" id="ARBA00004123"/>
    </source>
</evidence>
<keyword evidence="2" id="KW-0479">Metal-binding</keyword>
<comment type="subcellular location">
    <subcellularLocation>
        <location evidence="1">Nucleus</location>
    </subcellularLocation>
</comment>
<dbReference type="PANTHER" id="PTHR15065:SF4">
    <property type="entry name" value="LD18634P"/>
    <property type="match status" value="1"/>
</dbReference>
<dbReference type="SUPFAM" id="SSF57667">
    <property type="entry name" value="beta-beta-alpha zinc fingers"/>
    <property type="match status" value="1"/>
</dbReference>
<keyword evidence="10" id="KW-1185">Reference proteome</keyword>
<name>A0A7J7K4H8_BUGNE</name>
<accession>A0A7J7K4H8</accession>